<feature type="domain" description="DNA2/NAM7 helicase-like C-terminal" evidence="1">
    <location>
        <begin position="827"/>
        <end position="1003"/>
    </location>
</feature>
<dbReference type="InterPro" id="IPR027417">
    <property type="entry name" value="P-loop_NTPase"/>
</dbReference>
<reference evidence="3 4" key="1">
    <citation type="journal article" date="2015" name="Nature">
        <title>rRNA introns, odd ribosomes, and small enigmatic genomes across a large radiation of phyla.</title>
        <authorList>
            <person name="Brown C.T."/>
            <person name="Hug L.A."/>
            <person name="Thomas B.C."/>
            <person name="Sharon I."/>
            <person name="Castelle C.J."/>
            <person name="Singh A."/>
            <person name="Wilkins M.J."/>
            <person name="Williams K.H."/>
            <person name="Banfield J.F."/>
        </authorList>
    </citation>
    <scope>NUCLEOTIDE SEQUENCE [LARGE SCALE GENOMIC DNA]</scope>
</reference>
<dbReference type="Pfam" id="PF13087">
    <property type="entry name" value="AAA_12"/>
    <property type="match status" value="1"/>
</dbReference>
<organism evidence="3 4">
    <name type="scientific">Candidatus Daviesbacteria bacterium GW2011_GWA1_36_8</name>
    <dbReference type="NCBI Taxonomy" id="1618417"/>
    <lineage>
        <taxon>Bacteria</taxon>
        <taxon>Candidatus Daviesiibacteriota</taxon>
    </lineage>
</organism>
<dbReference type="Proteomes" id="UP000034448">
    <property type="component" value="Unassembled WGS sequence"/>
</dbReference>
<dbReference type="PANTHER" id="PTHR10887">
    <property type="entry name" value="DNA2/NAM7 HELICASE FAMILY"/>
    <property type="match status" value="1"/>
</dbReference>
<feature type="domain" description="Restriction endonuclease type II-like" evidence="2">
    <location>
        <begin position="1044"/>
        <end position="1135"/>
    </location>
</feature>
<dbReference type="SUPFAM" id="SSF52540">
    <property type="entry name" value="P-loop containing nucleoside triphosphate hydrolases"/>
    <property type="match status" value="1"/>
</dbReference>
<comment type="caution">
    <text evidence="3">The sequence shown here is derived from an EMBL/GenBank/DDBJ whole genome shotgun (WGS) entry which is preliminary data.</text>
</comment>
<accession>A0A0G0IFH5</accession>
<dbReference type="InterPro" id="IPR047187">
    <property type="entry name" value="SF1_C_Upf1"/>
</dbReference>
<dbReference type="PATRIC" id="fig|1618417.4.peg.995"/>
<name>A0A0G0IFH5_9BACT</name>
<sequence>MDINKNALNITDILKYCLGYIKLVNPSSSRSRIFTDPLDSSIFNLDFMFITNPEEDENLLIDLKEFYELNPKDVTEENESTYLKQKSMAVKLEEIKNKYKVDEFTKQITLNFGYFKVEVPETTDIDDAEDQPKKQKENQFPLFTVPIEILLINNKYHLHILDQNIIPNLGFLQEVLGEESYYDFADFVNQIEIEGNLNLPLKPDTVNKIWEELKGRLKLSEAQFDENSFDINKIVVSISSKSNYFLVQDLKKLAEMNEEEMLDTSLSSWISDEDLSLIEEIGENSDDLFFPFDYDKHQLKVLSIINNKAAIIQGPPGTGKSQTIANVLCHLAAQNKRVLFLSQKPQALKVVKDKLKSLDVEYLYGYIPNRYSALYNEEEEKDGAAYTLAGVQQYVNFIHDRGSLEKELQTESIVEVSNIFNSSIDQQRTAYYLYNELISSEKYNIKLLDPERFDERFNETEYKTIKDLQIELEKLNTLCGEYATDGRLTKLNAKFNRLLTSATNYSEIMENLINIIDKNGYDRKNKIGRFFNNTLLKIRHKNVTDKLPLEIFEVFEQTLNSGHSKIEMKEELAAVRNYFHYNECILRIDDIKKELDLKIFELGLDQLSLKRLEELISKEGFEISANAVKSRIKIETQFITLELTNPNAVNKSLVKAKTDRKDKVKIFLRNRVKKQVIDATLTALTRGILARIAKALQKSKKAYRTFDNLKSDSSNFQTLKEIIPVWIMDLEDASRLIPLNKNMFDYIILDEASQCNLAYAMPAMYRSKHVLFFGDSEQMRDDSIKFKTNRSMEDLARKFNIPEYLQIKSKSDSVKSVLDIGMNSGFQEKILRYHYRSPKEIIGFSNEYIYQPKRKGMEVINSNYVTYKNTNRIMVNHIIKTDRSEDLSEKTNISEAKYIAKLIKDLQSDEKTKNKSIAVLTFFNEQAYLLEETIADENIKVSTIEGIQGDERDIIIYSFVISDIDGKKRYIPLTGEQGEINKGLNEGRINVAFSRSKLQVHCVTSLPPKEWPDGIWIKRYLEYVEKNGEVNFYDQQIKPFDSYFEEEFYYFIRTNLGKDYIIQNQVESCGFKLDFVITNPSKGLSLAIECDGPTHFEDEGSDIYVSSDIERQSILEKAGWVFYRLLYSEWINEDASRTGVIDDIKDYFEKPQKLLGRFKQISLQNKVILDSAVLNQDEQEDFLTENNNNDKNSLEEVLRFPVDNRRDLVVTFIEKGESLWIREYIKEGSFIGFTDNGIGIGTNDANNFILQSRLAIDKNQITFVQWKGKGSSKIMIQPSNNQVIDIRHYVESAGYTGFTKRGFRLPIEIYKSFLSELEKKISK</sequence>
<evidence type="ECO:0000259" key="2">
    <source>
        <dbReference type="Pfam" id="PF18741"/>
    </source>
</evidence>
<evidence type="ECO:0000313" key="3">
    <source>
        <dbReference type="EMBL" id="KKQ14806.1"/>
    </source>
</evidence>
<protein>
    <submittedName>
        <fullName evidence="3">Uncharacterized protein</fullName>
    </submittedName>
</protein>
<dbReference type="Pfam" id="PF18741">
    <property type="entry name" value="MTES_1575"/>
    <property type="match status" value="1"/>
</dbReference>
<gene>
    <name evidence="3" type="ORF">US28_C0029G0031</name>
</gene>
<dbReference type="InterPro" id="IPR041679">
    <property type="entry name" value="DNA2/NAM7-like_C"/>
</dbReference>
<proteinExistence type="predicted"/>
<dbReference type="InterPro" id="IPR049468">
    <property type="entry name" value="Restrct_endonuc-II-like_dom"/>
</dbReference>
<dbReference type="Gene3D" id="3.40.50.300">
    <property type="entry name" value="P-loop containing nucleotide triphosphate hydrolases"/>
    <property type="match status" value="3"/>
</dbReference>
<dbReference type="Gene3D" id="3.40.960.10">
    <property type="entry name" value="VSR Endonuclease"/>
    <property type="match status" value="1"/>
</dbReference>
<dbReference type="InterPro" id="IPR045055">
    <property type="entry name" value="DNA2/NAM7-like"/>
</dbReference>
<evidence type="ECO:0000259" key="1">
    <source>
        <dbReference type="Pfam" id="PF13087"/>
    </source>
</evidence>
<dbReference type="EMBL" id="LBSJ01000029">
    <property type="protein sequence ID" value="KKQ14806.1"/>
    <property type="molecule type" value="Genomic_DNA"/>
</dbReference>
<dbReference type="CDD" id="cd18808">
    <property type="entry name" value="SF1_C_Upf1"/>
    <property type="match status" value="1"/>
</dbReference>
<evidence type="ECO:0000313" key="4">
    <source>
        <dbReference type="Proteomes" id="UP000034448"/>
    </source>
</evidence>